<keyword evidence="2" id="KW-0812">Transmembrane</keyword>
<keyword evidence="4" id="KW-1185">Reference proteome</keyword>
<gene>
    <name evidence="3" type="ORF">CLV63_12752</name>
</gene>
<dbReference type="AlphaFoldDB" id="A0A2P8CW73"/>
<protein>
    <submittedName>
        <fullName evidence="3">Uncharacterized protein</fullName>
    </submittedName>
</protein>
<reference evidence="3 4" key="1">
    <citation type="submission" date="2018-03" db="EMBL/GenBank/DDBJ databases">
        <title>Genomic Encyclopedia of Archaeal and Bacterial Type Strains, Phase II (KMG-II): from individual species to whole genera.</title>
        <authorList>
            <person name="Goeker M."/>
        </authorList>
    </citation>
    <scope>NUCLEOTIDE SEQUENCE [LARGE SCALE GENOMIC DNA]</scope>
    <source>
        <strain evidence="3 4">DSM 45312</strain>
    </source>
</reference>
<evidence type="ECO:0000313" key="4">
    <source>
        <dbReference type="Proteomes" id="UP000240542"/>
    </source>
</evidence>
<evidence type="ECO:0000256" key="2">
    <source>
        <dbReference type="SAM" id="Phobius"/>
    </source>
</evidence>
<organism evidence="3 4">
    <name type="scientific">Murinocardiopsis flavida</name>
    <dbReference type="NCBI Taxonomy" id="645275"/>
    <lineage>
        <taxon>Bacteria</taxon>
        <taxon>Bacillati</taxon>
        <taxon>Actinomycetota</taxon>
        <taxon>Actinomycetes</taxon>
        <taxon>Streptosporangiales</taxon>
        <taxon>Nocardiopsidaceae</taxon>
        <taxon>Murinocardiopsis</taxon>
    </lineage>
</organism>
<accession>A0A2P8CW73</accession>
<keyword evidence="2" id="KW-1133">Transmembrane helix</keyword>
<proteinExistence type="predicted"/>
<feature type="region of interest" description="Disordered" evidence="1">
    <location>
        <begin position="487"/>
        <end position="509"/>
    </location>
</feature>
<feature type="transmembrane region" description="Helical" evidence="2">
    <location>
        <begin position="31"/>
        <end position="55"/>
    </location>
</feature>
<dbReference type="EMBL" id="PYGA01000027">
    <property type="protein sequence ID" value="PSK89179.1"/>
    <property type="molecule type" value="Genomic_DNA"/>
</dbReference>
<evidence type="ECO:0000256" key="1">
    <source>
        <dbReference type="SAM" id="MobiDB-lite"/>
    </source>
</evidence>
<name>A0A2P8CW73_9ACTN</name>
<dbReference type="Proteomes" id="UP000240542">
    <property type="component" value="Unassembled WGS sequence"/>
</dbReference>
<keyword evidence="2" id="KW-0472">Membrane</keyword>
<evidence type="ECO:0000313" key="3">
    <source>
        <dbReference type="EMBL" id="PSK89179.1"/>
    </source>
</evidence>
<feature type="region of interest" description="Disordered" evidence="1">
    <location>
        <begin position="344"/>
        <end position="375"/>
    </location>
</feature>
<feature type="region of interest" description="Disordered" evidence="1">
    <location>
        <begin position="418"/>
        <end position="445"/>
    </location>
</feature>
<comment type="caution">
    <text evidence="3">The sequence shown here is derived from an EMBL/GenBank/DDBJ whole genome shotgun (WGS) entry which is preliminary data.</text>
</comment>
<sequence length="520" mass="55563">MPPGCTLFTVPSSATRTPVCHRPLGDRGAGAIEYGSAIVLSGALIACLVVFVPSISTGVGSALCRMLALAGIDCGEEEEPRAEHDVTPAYCPRSSDRSSVGFRADIGFMHIGQEYSFATEELSDGRIMVTSIPGAEAGLSGGAGFDFGDNRNANGSANFEANGTGRLKAGTTFIFDDQAEYEHFKDELHTYVSRENQSLLEYDSGMAVALADTIDPVEIPEPDIVSSTVEVEGNANYGIGLWTSDPDKRSTKNGDYEDKNDGGINLNLGARGNVTVDQKMDISDWRGIGRAETYSWGASGDIGSNVLSNTNADAASWNGATRVMRDDDGKLVNIRYSTVVTTSHTDGTEINGAGGNSGNSNLNENGGKGSDSETVTERSTQMVQLDFDTPEEQAMGERMLEERGLLPPANVLDYSRGVEGDPLSSMVTDSEQPATDPGPDAPDWERHAFEQGRVWQWDSNDEIEANGLEASLKMGLQFGLGANWATEERRTHDAQYLGPPTDDGKREFMPYAPCVAGADD</sequence>